<dbReference type="Proteomes" id="UP000198623">
    <property type="component" value="Unassembled WGS sequence"/>
</dbReference>
<gene>
    <name evidence="2" type="ORF">SAMN05216175_10634</name>
</gene>
<proteinExistence type="predicted"/>
<dbReference type="STRING" id="1045558.SAMN05216175_10634"/>
<accession>A0A1I2RCE0</accession>
<keyword evidence="3" id="KW-1185">Reference proteome</keyword>
<sequence length="44" mass="4839">MSPKDPRRLNAGRVHKASSDAKLVEPVRTIQAPELTNQLSAVKK</sequence>
<dbReference type="AlphaFoldDB" id="A0A1I2RCE0"/>
<dbReference type="RefSeq" id="WP_269750499.1">
    <property type="nucleotide sequence ID" value="NZ_FOOU01000006.1"/>
</dbReference>
<organism evidence="2 3">
    <name type="scientific">Neptunomonas qingdaonensis</name>
    <dbReference type="NCBI Taxonomy" id="1045558"/>
    <lineage>
        <taxon>Bacteria</taxon>
        <taxon>Pseudomonadati</taxon>
        <taxon>Pseudomonadota</taxon>
        <taxon>Gammaproteobacteria</taxon>
        <taxon>Oceanospirillales</taxon>
        <taxon>Oceanospirillaceae</taxon>
        <taxon>Neptunomonas</taxon>
    </lineage>
</organism>
<evidence type="ECO:0000313" key="2">
    <source>
        <dbReference type="EMBL" id="SFG37723.1"/>
    </source>
</evidence>
<evidence type="ECO:0000256" key="1">
    <source>
        <dbReference type="SAM" id="MobiDB-lite"/>
    </source>
</evidence>
<dbReference type="EMBL" id="FOOU01000006">
    <property type="protein sequence ID" value="SFG37723.1"/>
    <property type="molecule type" value="Genomic_DNA"/>
</dbReference>
<protein>
    <submittedName>
        <fullName evidence="2">Uncharacterized protein</fullName>
    </submittedName>
</protein>
<reference evidence="3" key="1">
    <citation type="submission" date="2016-10" db="EMBL/GenBank/DDBJ databases">
        <authorList>
            <person name="Varghese N."/>
            <person name="Submissions S."/>
        </authorList>
    </citation>
    <scope>NUCLEOTIDE SEQUENCE [LARGE SCALE GENOMIC DNA]</scope>
    <source>
        <strain evidence="3">CGMCC 1.10971</strain>
    </source>
</reference>
<evidence type="ECO:0000313" key="3">
    <source>
        <dbReference type="Proteomes" id="UP000198623"/>
    </source>
</evidence>
<feature type="region of interest" description="Disordered" evidence="1">
    <location>
        <begin position="1"/>
        <end position="20"/>
    </location>
</feature>
<name>A0A1I2RCE0_9GAMM</name>